<evidence type="ECO:0008006" key="4">
    <source>
        <dbReference type="Google" id="ProtNLM"/>
    </source>
</evidence>
<keyword evidence="1" id="KW-0812">Transmembrane</keyword>
<gene>
    <name evidence="2" type="ORF">VNI00_018796</name>
</gene>
<keyword evidence="1" id="KW-0472">Membrane</keyword>
<accession>A0AAW0AVM5</accession>
<proteinExistence type="predicted"/>
<feature type="transmembrane region" description="Helical" evidence="1">
    <location>
        <begin position="278"/>
        <end position="302"/>
    </location>
</feature>
<dbReference type="Proteomes" id="UP001383192">
    <property type="component" value="Unassembled WGS sequence"/>
</dbReference>
<dbReference type="AlphaFoldDB" id="A0AAW0AVM5"/>
<sequence>MSTQLNVEFQAYCEATIPQIQSYRQLNDYGIYRFAAITAILYIVYGVYLVLFGTCIRVLLKRKPGRYRIHCLAIVTLFVLATAALVISTITQLNGITVIAEATLLMTAPLDLCLESVPSLHVKSGSDQELLNSAMATLASLNTARQGLLIASKSEQHSDRFNPGKAILVLYGQPGRSFIIQIWRCYLVWGRRRRFIVAPVVLCIANNVIAIAFMAYFPSVFAAGTPTGTVEFSGLYLYTIFLSFSVATNLLLSFLIAGRIAYIARVAIKYVGKDVGNMYRTVIAITLESGLIYPAMLVVFVACEERIGDDITGLASSVAIAAQFGLHLAAGIAPTLVIVRTSLGVAIEDTKSCISTFRAGERADLELPLSTGPVLDISRSATVARITDDGNDI</sequence>
<dbReference type="EMBL" id="JAYKXP010000273">
    <property type="protein sequence ID" value="KAK7016809.1"/>
    <property type="molecule type" value="Genomic_DNA"/>
</dbReference>
<feature type="transmembrane region" description="Helical" evidence="1">
    <location>
        <begin position="314"/>
        <end position="339"/>
    </location>
</feature>
<evidence type="ECO:0000256" key="1">
    <source>
        <dbReference type="SAM" id="Phobius"/>
    </source>
</evidence>
<reference evidence="2 3" key="1">
    <citation type="submission" date="2024-01" db="EMBL/GenBank/DDBJ databases">
        <title>A draft genome for a cacao thread blight-causing isolate of Paramarasmius palmivorus.</title>
        <authorList>
            <person name="Baruah I.K."/>
            <person name="Bukari Y."/>
            <person name="Amoako-Attah I."/>
            <person name="Meinhardt L.W."/>
            <person name="Bailey B.A."/>
            <person name="Cohen S.P."/>
        </authorList>
    </citation>
    <scope>NUCLEOTIDE SEQUENCE [LARGE SCALE GENOMIC DNA]</scope>
    <source>
        <strain evidence="2 3">GH-12</strain>
    </source>
</reference>
<evidence type="ECO:0000313" key="2">
    <source>
        <dbReference type="EMBL" id="KAK7016809.1"/>
    </source>
</evidence>
<feature type="transmembrane region" description="Helical" evidence="1">
    <location>
        <begin position="236"/>
        <end position="257"/>
    </location>
</feature>
<keyword evidence="3" id="KW-1185">Reference proteome</keyword>
<evidence type="ECO:0000313" key="3">
    <source>
        <dbReference type="Proteomes" id="UP001383192"/>
    </source>
</evidence>
<name>A0AAW0AVM5_9AGAR</name>
<feature type="transmembrane region" description="Helical" evidence="1">
    <location>
        <begin position="31"/>
        <end position="60"/>
    </location>
</feature>
<keyword evidence="1" id="KW-1133">Transmembrane helix</keyword>
<organism evidence="2 3">
    <name type="scientific">Paramarasmius palmivorus</name>
    <dbReference type="NCBI Taxonomy" id="297713"/>
    <lineage>
        <taxon>Eukaryota</taxon>
        <taxon>Fungi</taxon>
        <taxon>Dikarya</taxon>
        <taxon>Basidiomycota</taxon>
        <taxon>Agaricomycotina</taxon>
        <taxon>Agaricomycetes</taxon>
        <taxon>Agaricomycetidae</taxon>
        <taxon>Agaricales</taxon>
        <taxon>Marasmiineae</taxon>
        <taxon>Marasmiaceae</taxon>
        <taxon>Paramarasmius</taxon>
    </lineage>
</organism>
<feature type="transmembrane region" description="Helical" evidence="1">
    <location>
        <begin position="72"/>
        <end position="90"/>
    </location>
</feature>
<protein>
    <recommendedName>
        <fullName evidence="4">Gustatory receptor</fullName>
    </recommendedName>
</protein>
<comment type="caution">
    <text evidence="2">The sequence shown here is derived from an EMBL/GenBank/DDBJ whole genome shotgun (WGS) entry which is preliminary data.</text>
</comment>
<feature type="transmembrane region" description="Helical" evidence="1">
    <location>
        <begin position="195"/>
        <end position="216"/>
    </location>
</feature>